<gene>
    <name evidence="3" type="ORF">M4438_13745</name>
</gene>
<protein>
    <submittedName>
        <fullName evidence="3">GDSL-type esterase/lipase family protein</fullName>
    </submittedName>
</protein>
<name>A0ABT0NUZ3_9ACTN</name>
<dbReference type="Proteomes" id="UP001202052">
    <property type="component" value="Unassembled WGS sequence"/>
</dbReference>
<evidence type="ECO:0000256" key="1">
    <source>
        <dbReference type="SAM" id="MobiDB-lite"/>
    </source>
</evidence>
<dbReference type="EMBL" id="JAMCCK010000019">
    <property type="protein sequence ID" value="MCL3994573.1"/>
    <property type="molecule type" value="Genomic_DNA"/>
</dbReference>
<feature type="region of interest" description="Disordered" evidence="1">
    <location>
        <begin position="242"/>
        <end position="263"/>
    </location>
</feature>
<evidence type="ECO:0000313" key="3">
    <source>
        <dbReference type="EMBL" id="MCL3994573.1"/>
    </source>
</evidence>
<dbReference type="PANTHER" id="PTHR30383:SF5">
    <property type="entry name" value="SGNH HYDROLASE-TYPE ESTERASE DOMAIN-CONTAINING PROTEIN"/>
    <property type="match status" value="1"/>
</dbReference>
<evidence type="ECO:0000259" key="2">
    <source>
        <dbReference type="Pfam" id="PF13472"/>
    </source>
</evidence>
<comment type="caution">
    <text evidence="3">The sequence shown here is derived from an EMBL/GenBank/DDBJ whole genome shotgun (WGS) entry which is preliminary data.</text>
</comment>
<evidence type="ECO:0000313" key="4">
    <source>
        <dbReference type="Proteomes" id="UP001202052"/>
    </source>
</evidence>
<dbReference type="InterPro" id="IPR036514">
    <property type="entry name" value="SGNH_hydro_sf"/>
</dbReference>
<keyword evidence="4" id="KW-1185">Reference proteome</keyword>
<feature type="region of interest" description="Disordered" evidence="1">
    <location>
        <begin position="1"/>
        <end position="34"/>
    </location>
</feature>
<dbReference type="Gene3D" id="3.40.50.1110">
    <property type="entry name" value="SGNH hydrolase"/>
    <property type="match status" value="1"/>
</dbReference>
<accession>A0ABT0NUZ3</accession>
<proteinExistence type="predicted"/>
<dbReference type="RefSeq" id="WP_249459558.1">
    <property type="nucleotide sequence ID" value="NZ_JAMCCK010000019.1"/>
</dbReference>
<dbReference type="PANTHER" id="PTHR30383">
    <property type="entry name" value="THIOESTERASE 1/PROTEASE 1/LYSOPHOSPHOLIPASE L1"/>
    <property type="match status" value="1"/>
</dbReference>
<sequence>MQSRPVHRQVTARNTGAVADGTLGGGVTDSPPRPVRIMPLGDSITAGLNSTGAAGYRDELLGHLHRLGHDACFVGPCVNAFQPQGDPCYAAVCGITIEALTPLLSQWVPAARPDWLLVHIGTNNMYGPDHTAAPGLLRTLVDTLLRLAPSAGILLASIIPSRLPEWQEHIDGYNRRVREIAEESGRRGRVFFVDMAPALHASPQGGDDLSDLVHPCDLGYAKMAAVWRDALHARLPAPGGGPILNPNPHLRTPSLSEAEPRARGNAPAYFPGWTNHGVYACHGRLAGLDNGSHAVGLCAAPGFLGIGTRLATIPGRPVRVTFRARADTLGAGPDHGGLTRAGRTFGVQADGHPRAVVTVTDEWRTWTYDFTPTGAETDLCLTPETGLPLAPGIRTGRGPLVTDVLARASAS</sequence>
<feature type="domain" description="SGNH hydrolase-type esterase" evidence="2">
    <location>
        <begin position="40"/>
        <end position="221"/>
    </location>
</feature>
<organism evidence="3 4">
    <name type="scientific">Streptomyces lavenduligriseus</name>
    <dbReference type="NCBI Taxonomy" id="67315"/>
    <lineage>
        <taxon>Bacteria</taxon>
        <taxon>Bacillati</taxon>
        <taxon>Actinomycetota</taxon>
        <taxon>Actinomycetes</taxon>
        <taxon>Kitasatosporales</taxon>
        <taxon>Streptomycetaceae</taxon>
        <taxon>Streptomyces</taxon>
    </lineage>
</organism>
<dbReference type="InterPro" id="IPR051532">
    <property type="entry name" value="Ester_Hydrolysis_Enzymes"/>
</dbReference>
<reference evidence="3 4" key="1">
    <citation type="submission" date="2022-05" db="EMBL/GenBank/DDBJ databases">
        <title>Genome Resource of Streptomyces lavenduligriseus GA1-1, a Strain with Broad-Spectrum Antifungal Activity against Phytopathogenic Fungi.</title>
        <authorList>
            <person name="Qi D."/>
        </authorList>
    </citation>
    <scope>NUCLEOTIDE SEQUENCE [LARGE SCALE GENOMIC DNA]</scope>
    <source>
        <strain evidence="3 4">GA1-1</strain>
    </source>
</reference>
<dbReference type="SUPFAM" id="SSF52266">
    <property type="entry name" value="SGNH hydrolase"/>
    <property type="match status" value="1"/>
</dbReference>
<dbReference type="InterPro" id="IPR013830">
    <property type="entry name" value="SGNH_hydro"/>
</dbReference>
<dbReference type="Pfam" id="PF13472">
    <property type="entry name" value="Lipase_GDSL_2"/>
    <property type="match status" value="1"/>
</dbReference>